<evidence type="ECO:0000256" key="9">
    <source>
        <dbReference type="ARBA" id="ARBA00037907"/>
    </source>
</evidence>
<dbReference type="Proteomes" id="UP001059596">
    <property type="component" value="Chromosome 3R"/>
</dbReference>
<keyword evidence="14" id="KW-1185">Reference proteome</keyword>
<dbReference type="PANTHER" id="PTHR10009:SF10">
    <property type="entry name" value="L-DOPACHROME TAUTOMERASE YELLOW-F-RELATED"/>
    <property type="match status" value="1"/>
</dbReference>
<dbReference type="Gene3D" id="2.120.10.30">
    <property type="entry name" value="TolB, C-terminal domain"/>
    <property type="match status" value="2"/>
</dbReference>
<keyword evidence="4 12" id="KW-0732">Signal</keyword>
<evidence type="ECO:0000256" key="2">
    <source>
        <dbReference type="ARBA" id="ARBA00009127"/>
    </source>
</evidence>
<keyword evidence="7" id="KW-0413">Isomerase</keyword>
<comment type="caution">
    <text evidence="13">The sequence shown here is derived from an EMBL/GenBank/DDBJ whole genome shotgun (WGS) entry which is preliminary data.</text>
</comment>
<evidence type="ECO:0000256" key="1">
    <source>
        <dbReference type="ARBA" id="ARBA00004613"/>
    </source>
</evidence>
<dbReference type="Pfam" id="PF03022">
    <property type="entry name" value="MRJP"/>
    <property type="match status" value="2"/>
</dbReference>
<gene>
    <name evidence="13" type="ORF">M5D96_003039</name>
</gene>
<accession>A0A9P9Z120</accession>
<keyword evidence="6" id="KW-0325">Glycoprotein</keyword>
<feature type="region of interest" description="Disordered" evidence="11">
    <location>
        <begin position="715"/>
        <end position="738"/>
    </location>
</feature>
<comment type="catalytic activity">
    <reaction evidence="8">
        <text>L-dopachrome = 5,6-dihydroxyindole-2-carboxylate</text>
        <dbReference type="Rhea" id="RHEA:13041"/>
        <dbReference type="ChEBI" id="CHEBI:16875"/>
        <dbReference type="ChEBI" id="CHEBI:57509"/>
        <dbReference type="EC" id="5.3.3.12"/>
    </reaction>
</comment>
<protein>
    <recommendedName>
        <fullName evidence="10">L-dopachrome isomerase</fullName>
        <ecNumber evidence="10">5.3.3.12</ecNumber>
    </recommendedName>
</protein>
<dbReference type="GO" id="GO:0106417">
    <property type="term" value="F:dopaminechrome tautomerase activity"/>
    <property type="evidence" value="ECO:0007669"/>
    <property type="project" value="UniProtKB-ARBA"/>
</dbReference>
<feature type="chain" id="PRO_5040247560" description="L-dopachrome isomerase" evidence="12">
    <location>
        <begin position="24"/>
        <end position="836"/>
    </location>
</feature>
<evidence type="ECO:0000256" key="6">
    <source>
        <dbReference type="ARBA" id="ARBA00023180"/>
    </source>
</evidence>
<proteinExistence type="inferred from homology"/>
<comment type="similarity">
    <text evidence="2">Belongs to the major royal jelly protein family.</text>
</comment>
<reference evidence="13" key="1">
    <citation type="journal article" date="2023" name="Genome Biol. Evol.">
        <title>Long-read-based Genome Assembly of Drosophila gunungcola Reveals Fewer Chemosensory Genes in Flower-breeding Species.</title>
        <authorList>
            <person name="Negi A."/>
            <person name="Liao B.Y."/>
            <person name="Yeh S.D."/>
        </authorList>
    </citation>
    <scope>NUCLEOTIDE SEQUENCE</scope>
    <source>
        <strain evidence="13">Sukarami</strain>
    </source>
</reference>
<sequence length="836" mass="95319">MLSPQLLIPCLIAGLQLLSKAEADPMIEVFKWKQMDFYNRGDGHSVLTGRPDRPSFSAPVVFPGRYSRRKRETMTSRDSPVVINNRVGSDDPNAPYIPYNNVPMGTTHFRGRLFVTMPRRRVGIPSTLNYIDLAKDGLDRSPKLRAYPNFELNQFNASAENLVSVYRTSVDACQRLWFIDTGMLEYPNNRQQIRLPSIWVVDLATDRVLKRFDIPESIAETGRGLASITVDVQAGKCDEAYAYIPDLVYRRLYVYHLRNDRMWSFEHNYFNFDPLSGDLSIGGQTFRWDDGIFSVTLGAHKPDGSRDVYFHPMASTHEFVVSNRVLQQESNAGRSDHGNDFRVLGSRGPSTQSTMHGYDPRTGVIFFAEIQKNGVGCWKTSKPISAENYGTIDEEGTIWVMSNSMPIFIYSTLDTNVYNFRIWKQKASLAKRGTVYPMIEVFKWKQLDFLNRGDNSDPHAHHSRPCLKTPDSGASNSGPFIQYNNVPQGVTHFRGRLFITTPRRQEGIPSTLNYIDLARDGRRQSPILRAYPNFALNQYNVSAENLVSVYRTSVDACQRLWFVDTGMLEYPNNRQQIRRPSIWVVDLATDRVLKRFDIPQSIVEIGRGMASITIDVKARNCDDAYAYIPDLVNRRLHVYHLRDDRIWSFEHSFFNFDPLSDDLNIGGQKFRWDDGIFSTTLGPHQPDGSRNVYFHPMASTNEFMVSNRVLQQESNAARSDHGSDFQMLGSRGSSTQSTMHEYDPGTGVIFFAEVQKSGVGCWKTSKPSSAENHGSVYSNAREMIYPSDLTIDEEGTIWVMSNSMPIFVYSKLDTNVYNFRVWKQKATRAKRGTVCQ</sequence>
<dbReference type="InterPro" id="IPR011042">
    <property type="entry name" value="6-blade_b-propeller_TolB-like"/>
</dbReference>
<comment type="pathway">
    <text evidence="9">Pigment biosynthesis; melanin biosynthesis.</text>
</comment>
<evidence type="ECO:0000256" key="7">
    <source>
        <dbReference type="ARBA" id="ARBA00023235"/>
    </source>
</evidence>
<evidence type="ECO:0000256" key="8">
    <source>
        <dbReference type="ARBA" id="ARBA00036823"/>
    </source>
</evidence>
<dbReference type="GO" id="GO:0042435">
    <property type="term" value="P:indole-containing compound biosynthetic process"/>
    <property type="evidence" value="ECO:0007669"/>
    <property type="project" value="UniProtKB-ARBA"/>
</dbReference>
<feature type="signal peptide" evidence="12">
    <location>
        <begin position="1"/>
        <end position="23"/>
    </location>
</feature>
<evidence type="ECO:0000256" key="4">
    <source>
        <dbReference type="ARBA" id="ARBA00022729"/>
    </source>
</evidence>
<dbReference type="EC" id="5.3.3.12" evidence="10"/>
<evidence type="ECO:0000313" key="13">
    <source>
        <dbReference type="EMBL" id="KAI8046825.1"/>
    </source>
</evidence>
<evidence type="ECO:0000256" key="11">
    <source>
        <dbReference type="SAM" id="MobiDB-lite"/>
    </source>
</evidence>
<dbReference type="SUPFAM" id="SSF63829">
    <property type="entry name" value="Calcium-dependent phosphotriesterase"/>
    <property type="match status" value="1"/>
</dbReference>
<comment type="subcellular location">
    <subcellularLocation>
        <location evidence="1">Secreted</location>
    </subcellularLocation>
</comment>
<name>A0A9P9Z120_9MUSC</name>
<evidence type="ECO:0000256" key="10">
    <source>
        <dbReference type="ARBA" id="ARBA00038932"/>
    </source>
</evidence>
<evidence type="ECO:0000256" key="5">
    <source>
        <dbReference type="ARBA" id="ARBA00023101"/>
    </source>
</evidence>
<keyword evidence="3" id="KW-0964">Secreted</keyword>
<dbReference type="AlphaFoldDB" id="A0A9P9Z120"/>
<dbReference type="EMBL" id="JAMKOV010000001">
    <property type="protein sequence ID" value="KAI8046825.1"/>
    <property type="molecule type" value="Genomic_DNA"/>
</dbReference>
<dbReference type="InterPro" id="IPR017996">
    <property type="entry name" value="MRJP/yellow-related"/>
</dbReference>
<dbReference type="GO" id="GO:0006583">
    <property type="term" value="P:melanin biosynthetic process from tyrosine"/>
    <property type="evidence" value="ECO:0007669"/>
    <property type="project" value="UniProtKB-ARBA"/>
</dbReference>
<keyword evidence="5" id="KW-0470">Melanin biosynthesis</keyword>
<dbReference type="GO" id="GO:0005576">
    <property type="term" value="C:extracellular region"/>
    <property type="evidence" value="ECO:0007669"/>
    <property type="project" value="UniProtKB-SubCell"/>
</dbReference>
<dbReference type="GO" id="GO:0004167">
    <property type="term" value="F:dopachrome isomerase activity"/>
    <property type="evidence" value="ECO:0007669"/>
    <property type="project" value="UniProtKB-EC"/>
</dbReference>
<evidence type="ECO:0000256" key="3">
    <source>
        <dbReference type="ARBA" id="ARBA00022525"/>
    </source>
</evidence>
<dbReference type="GO" id="GO:0048066">
    <property type="term" value="P:developmental pigmentation"/>
    <property type="evidence" value="ECO:0007669"/>
    <property type="project" value="UniProtKB-ARBA"/>
</dbReference>
<dbReference type="PANTHER" id="PTHR10009">
    <property type="entry name" value="PROTEIN YELLOW-RELATED"/>
    <property type="match status" value="1"/>
</dbReference>
<dbReference type="FunFam" id="2.120.10.30:FF:000092">
    <property type="entry name" value="GD20529"/>
    <property type="match status" value="2"/>
</dbReference>
<evidence type="ECO:0000256" key="12">
    <source>
        <dbReference type="SAM" id="SignalP"/>
    </source>
</evidence>
<evidence type="ECO:0000313" key="14">
    <source>
        <dbReference type="Proteomes" id="UP001059596"/>
    </source>
</evidence>
<organism evidence="13 14">
    <name type="scientific">Drosophila gunungcola</name>
    <name type="common">fruit fly</name>
    <dbReference type="NCBI Taxonomy" id="103775"/>
    <lineage>
        <taxon>Eukaryota</taxon>
        <taxon>Metazoa</taxon>
        <taxon>Ecdysozoa</taxon>
        <taxon>Arthropoda</taxon>
        <taxon>Hexapoda</taxon>
        <taxon>Insecta</taxon>
        <taxon>Pterygota</taxon>
        <taxon>Neoptera</taxon>
        <taxon>Endopterygota</taxon>
        <taxon>Diptera</taxon>
        <taxon>Brachycera</taxon>
        <taxon>Muscomorpha</taxon>
        <taxon>Ephydroidea</taxon>
        <taxon>Drosophilidae</taxon>
        <taxon>Drosophila</taxon>
        <taxon>Sophophora</taxon>
    </lineage>
</organism>